<evidence type="ECO:0008006" key="4">
    <source>
        <dbReference type="Google" id="ProtNLM"/>
    </source>
</evidence>
<feature type="transmembrane region" description="Helical" evidence="1">
    <location>
        <begin position="106"/>
        <end position="125"/>
    </location>
</feature>
<feature type="transmembrane region" description="Helical" evidence="1">
    <location>
        <begin position="345"/>
        <end position="365"/>
    </location>
</feature>
<sequence>MGVGTSTSDMRADVARQRSERSKTSRLSWGLAWLTLLPLASLRAGLLAETDTFWQIRTGLVTLANHAIPRVDPFSWTARGEPWTLNSWGFNLIVAMAYRLAGLPGVALTCAAFIMLSVALAFLLAKRLGSTPWIAAATLFVVAPVLIAWFSARPQLLDYVAVLVLALVLRRLVDGRAPTACVLSVGAVAIMWVNLHSASLLGVAIVGGAAALMLARRSTRRRGYTCLAAAAAALAGSLVNPYGVGVFAQTAGVKSASTDVVTEWQHADLTSFTQVVMLLLGLAALAIAVRRQDPVFTSALGVTFVGSVVAIRILPMLVLLAVPVIAAALSVPAVVDYARRMRLVLVPGATIAVVALAAAAVPSLGHLGQPDAALYPTDVVRQIPLGCRLFNSYQIGGFVMLERPDVPVAMDSRNDLYGADRVVENDRLVRGQGDLEAGLAGAGCVLVPPSSGMAKRLQGDPRWRLRTSEPAGALYVRA</sequence>
<feature type="transmembrane region" description="Helical" evidence="1">
    <location>
        <begin position="227"/>
        <end position="249"/>
    </location>
</feature>
<gene>
    <name evidence="2" type="ORF">GCM10009740_03290</name>
</gene>
<keyword evidence="3" id="KW-1185">Reference proteome</keyword>
<feature type="transmembrane region" description="Helical" evidence="1">
    <location>
        <begin position="269"/>
        <end position="288"/>
    </location>
</feature>
<feature type="transmembrane region" description="Helical" evidence="1">
    <location>
        <begin position="131"/>
        <end position="149"/>
    </location>
</feature>
<reference evidence="3" key="1">
    <citation type="journal article" date="2019" name="Int. J. Syst. Evol. Microbiol.">
        <title>The Global Catalogue of Microorganisms (GCM) 10K type strain sequencing project: providing services to taxonomists for standard genome sequencing and annotation.</title>
        <authorList>
            <consortium name="The Broad Institute Genomics Platform"/>
            <consortium name="The Broad Institute Genome Sequencing Center for Infectious Disease"/>
            <person name="Wu L."/>
            <person name="Ma J."/>
        </authorList>
    </citation>
    <scope>NUCLEOTIDE SEQUENCE [LARGE SCALE GENOMIC DNA]</scope>
    <source>
        <strain evidence="3">JCM 14283</strain>
    </source>
</reference>
<evidence type="ECO:0000313" key="3">
    <source>
        <dbReference type="Proteomes" id="UP001501285"/>
    </source>
</evidence>
<name>A0ABN2TSM5_9MICO</name>
<comment type="caution">
    <text evidence="2">The sequence shown here is derived from an EMBL/GenBank/DDBJ whole genome shotgun (WGS) entry which is preliminary data.</text>
</comment>
<dbReference type="EMBL" id="BAAANB010000001">
    <property type="protein sequence ID" value="GAA2018710.1"/>
    <property type="molecule type" value="Genomic_DNA"/>
</dbReference>
<keyword evidence="1" id="KW-0472">Membrane</keyword>
<accession>A0ABN2TSM5</accession>
<protein>
    <recommendedName>
        <fullName evidence="4">Glycosyltransferase RgtA/B/C/D-like domain-containing protein</fullName>
    </recommendedName>
</protein>
<organism evidence="2 3">
    <name type="scientific">Terrabacter terrae</name>
    <dbReference type="NCBI Taxonomy" id="318434"/>
    <lineage>
        <taxon>Bacteria</taxon>
        <taxon>Bacillati</taxon>
        <taxon>Actinomycetota</taxon>
        <taxon>Actinomycetes</taxon>
        <taxon>Micrococcales</taxon>
        <taxon>Intrasporangiaceae</taxon>
        <taxon>Terrabacter</taxon>
    </lineage>
</organism>
<evidence type="ECO:0000313" key="2">
    <source>
        <dbReference type="EMBL" id="GAA2018710.1"/>
    </source>
</evidence>
<feature type="transmembrane region" description="Helical" evidence="1">
    <location>
        <begin position="27"/>
        <end position="48"/>
    </location>
</feature>
<feature type="transmembrane region" description="Helical" evidence="1">
    <location>
        <begin position="193"/>
        <end position="215"/>
    </location>
</feature>
<feature type="transmembrane region" description="Helical" evidence="1">
    <location>
        <begin position="295"/>
        <end position="314"/>
    </location>
</feature>
<dbReference type="Proteomes" id="UP001501285">
    <property type="component" value="Unassembled WGS sequence"/>
</dbReference>
<keyword evidence="1" id="KW-1133">Transmembrane helix</keyword>
<proteinExistence type="predicted"/>
<feature type="transmembrane region" description="Helical" evidence="1">
    <location>
        <begin position="320"/>
        <end position="338"/>
    </location>
</feature>
<evidence type="ECO:0000256" key="1">
    <source>
        <dbReference type="SAM" id="Phobius"/>
    </source>
</evidence>
<keyword evidence="1" id="KW-0812">Transmembrane</keyword>